<evidence type="ECO:0000256" key="1">
    <source>
        <dbReference type="SAM" id="MobiDB-lite"/>
    </source>
</evidence>
<name>B0DZP7_LACBS</name>
<evidence type="ECO:0000313" key="3">
    <source>
        <dbReference type="Proteomes" id="UP000001194"/>
    </source>
</evidence>
<evidence type="ECO:0000313" key="2">
    <source>
        <dbReference type="EMBL" id="EDQ99914.1"/>
    </source>
</evidence>
<dbReference type="AlphaFoldDB" id="B0DZP7"/>
<dbReference type="EMBL" id="DS547157">
    <property type="protein sequence ID" value="EDQ99914.1"/>
    <property type="molecule type" value="Genomic_DNA"/>
</dbReference>
<dbReference type="HOGENOM" id="CLU_110812_0_0_1"/>
<dbReference type="InParanoid" id="B0DZP7"/>
<keyword evidence="3" id="KW-1185">Reference proteome</keyword>
<feature type="region of interest" description="Disordered" evidence="1">
    <location>
        <begin position="127"/>
        <end position="154"/>
    </location>
</feature>
<dbReference type="KEGG" id="lbc:LACBIDRAFT_315055"/>
<organism evidence="3">
    <name type="scientific">Laccaria bicolor (strain S238N-H82 / ATCC MYA-4686)</name>
    <name type="common">Bicoloured deceiver</name>
    <name type="synonym">Laccaria laccata var. bicolor</name>
    <dbReference type="NCBI Taxonomy" id="486041"/>
    <lineage>
        <taxon>Eukaryota</taxon>
        <taxon>Fungi</taxon>
        <taxon>Dikarya</taxon>
        <taxon>Basidiomycota</taxon>
        <taxon>Agaricomycotina</taxon>
        <taxon>Agaricomycetes</taxon>
        <taxon>Agaricomycetidae</taxon>
        <taxon>Agaricales</taxon>
        <taxon>Agaricineae</taxon>
        <taxon>Hydnangiaceae</taxon>
        <taxon>Laccaria</taxon>
    </lineage>
</organism>
<dbReference type="Proteomes" id="UP000001194">
    <property type="component" value="Unassembled WGS sequence"/>
</dbReference>
<reference evidence="2 3" key="1">
    <citation type="journal article" date="2008" name="Nature">
        <title>The genome of Laccaria bicolor provides insights into mycorrhizal symbiosis.</title>
        <authorList>
            <person name="Martin F."/>
            <person name="Aerts A."/>
            <person name="Ahren D."/>
            <person name="Brun A."/>
            <person name="Danchin E.G.J."/>
            <person name="Duchaussoy F."/>
            <person name="Gibon J."/>
            <person name="Kohler A."/>
            <person name="Lindquist E."/>
            <person name="Pereda V."/>
            <person name="Salamov A."/>
            <person name="Shapiro H.J."/>
            <person name="Wuyts J."/>
            <person name="Blaudez D."/>
            <person name="Buee M."/>
            <person name="Brokstein P."/>
            <person name="Canbaeck B."/>
            <person name="Cohen D."/>
            <person name="Courty P.E."/>
            <person name="Coutinho P.M."/>
            <person name="Delaruelle C."/>
            <person name="Detter J.C."/>
            <person name="Deveau A."/>
            <person name="DiFazio S."/>
            <person name="Duplessis S."/>
            <person name="Fraissinet-Tachet L."/>
            <person name="Lucic E."/>
            <person name="Frey-Klett P."/>
            <person name="Fourrey C."/>
            <person name="Feussner I."/>
            <person name="Gay G."/>
            <person name="Grimwood J."/>
            <person name="Hoegger P.J."/>
            <person name="Jain P."/>
            <person name="Kilaru S."/>
            <person name="Labbe J."/>
            <person name="Lin Y.C."/>
            <person name="Legue V."/>
            <person name="Le Tacon F."/>
            <person name="Marmeisse R."/>
            <person name="Melayah D."/>
            <person name="Montanini B."/>
            <person name="Muratet M."/>
            <person name="Nehls U."/>
            <person name="Niculita-Hirzel H."/>
            <person name="Oudot-Le Secq M.P."/>
            <person name="Peter M."/>
            <person name="Quesneville H."/>
            <person name="Rajashekar B."/>
            <person name="Reich M."/>
            <person name="Rouhier N."/>
            <person name="Schmutz J."/>
            <person name="Yin T."/>
            <person name="Chalot M."/>
            <person name="Henrissat B."/>
            <person name="Kuees U."/>
            <person name="Lucas S."/>
            <person name="Van de Peer Y."/>
            <person name="Podila G.K."/>
            <person name="Polle A."/>
            <person name="Pukkila P.J."/>
            <person name="Richardson P.M."/>
            <person name="Rouze P."/>
            <person name="Sanders I.R."/>
            <person name="Stajich J.E."/>
            <person name="Tunlid A."/>
            <person name="Tuskan G."/>
            <person name="Grigoriev I.V."/>
        </authorList>
    </citation>
    <scope>NUCLEOTIDE SEQUENCE [LARGE SCALE GENOMIC DNA]</scope>
    <source>
        <strain evidence="3">S238N-H82 / ATCC MYA-4686</strain>
    </source>
</reference>
<dbReference type="PANTHER" id="PTHR34204:SF2">
    <property type="entry name" value="RNA-BINDING ASCH DOMAIN PROTEIN"/>
    <property type="match status" value="1"/>
</dbReference>
<dbReference type="GeneID" id="6085117"/>
<accession>B0DZP7</accession>
<dbReference type="RefSeq" id="XP_001889457.1">
    <property type="nucleotide sequence ID" value="XM_001889422.1"/>
</dbReference>
<sequence>MSESLRDTSIEILSPPKLQTPGQGFLSLQDPHCYGMQEVPSASQERNRVAAILRSRNENMLQKGSSTLETATIDSGDAETSPQLFAHLEHGLAYTVGSALGSTPPSTGSCLSAFLVPNSAKLTAGARAWSKHSHRSQPVDETEKDKRKRSTGWWGTPSGPVAMINERALALFWKVMDSATWRNLHWLPHQILVYEVRVAEGYGMRWSQDQSEEARELEGLSKETRPWIFRGFVEPKMENGHEVGWKHPT</sequence>
<proteinExistence type="predicted"/>
<gene>
    <name evidence="2" type="ORF">LACBIDRAFT_315055</name>
</gene>
<dbReference type="PANTHER" id="PTHR34204">
    <property type="entry name" value="RNA-BINDING ASCH DOMAIN PROTEIN"/>
    <property type="match status" value="1"/>
</dbReference>
<protein>
    <submittedName>
        <fullName evidence="2">Predicted protein</fullName>
    </submittedName>
</protein>
<dbReference type="OrthoDB" id="112749at2759"/>